<dbReference type="RefSeq" id="WP_147189938.1">
    <property type="nucleotide sequence ID" value="NZ_CP042435.1"/>
</dbReference>
<accession>A0A5B8VB55</accession>
<sequence>MEMKERIQQKAKELFMRYGFRSVTMDEIAGQLGISKKTVYQFFEDKDSLVEAVMQKEMNYMHDECMKQMRESDNAIDEIFKDMDSMEKVMDSMNPQIIFDLEKFYPKTFEKFKKHKHTFLLDIIKKNLQRGIQEELYRNDFDIDIIARFRLESSFVAFSQETFPFGKYNLLQVSNEIYFLYMHGIATAKGKKLIEKNIQQRQKNKSLAI</sequence>
<dbReference type="PRINTS" id="PR00455">
    <property type="entry name" value="HTHTETR"/>
</dbReference>
<dbReference type="Pfam" id="PF00440">
    <property type="entry name" value="TetR_N"/>
    <property type="match status" value="1"/>
</dbReference>
<evidence type="ECO:0000256" key="1">
    <source>
        <dbReference type="ARBA" id="ARBA00023125"/>
    </source>
</evidence>
<evidence type="ECO:0000256" key="2">
    <source>
        <dbReference type="PROSITE-ProRule" id="PRU00335"/>
    </source>
</evidence>
<dbReference type="SUPFAM" id="SSF46689">
    <property type="entry name" value="Homeodomain-like"/>
    <property type="match status" value="1"/>
</dbReference>
<dbReference type="PANTHER" id="PTHR43479:SF11">
    <property type="entry name" value="ACREF_ENVCD OPERON REPRESSOR-RELATED"/>
    <property type="match status" value="1"/>
</dbReference>
<protein>
    <submittedName>
        <fullName evidence="4">TetR/AcrR family transcriptional regulator</fullName>
    </submittedName>
</protein>
<feature type="DNA-binding region" description="H-T-H motif" evidence="2">
    <location>
        <begin position="24"/>
        <end position="43"/>
    </location>
</feature>
<dbReference type="InterPro" id="IPR001647">
    <property type="entry name" value="HTH_TetR"/>
</dbReference>
<dbReference type="Proteomes" id="UP000321533">
    <property type="component" value="Chromosome"/>
</dbReference>
<evidence type="ECO:0000313" key="4">
    <source>
        <dbReference type="EMBL" id="QEC68131.1"/>
    </source>
</evidence>
<feature type="domain" description="HTH tetR-type" evidence="3">
    <location>
        <begin position="1"/>
        <end position="61"/>
    </location>
</feature>
<organism evidence="4 5">
    <name type="scientific">Panacibacter ginsenosidivorans</name>
    <dbReference type="NCBI Taxonomy" id="1813871"/>
    <lineage>
        <taxon>Bacteria</taxon>
        <taxon>Pseudomonadati</taxon>
        <taxon>Bacteroidota</taxon>
        <taxon>Chitinophagia</taxon>
        <taxon>Chitinophagales</taxon>
        <taxon>Chitinophagaceae</taxon>
        <taxon>Panacibacter</taxon>
    </lineage>
</organism>
<keyword evidence="1 2" id="KW-0238">DNA-binding</keyword>
<gene>
    <name evidence="4" type="ORF">FRZ67_12775</name>
</gene>
<dbReference type="Gene3D" id="1.10.10.60">
    <property type="entry name" value="Homeodomain-like"/>
    <property type="match status" value="1"/>
</dbReference>
<dbReference type="KEGG" id="pgin:FRZ67_12775"/>
<dbReference type="PROSITE" id="PS50977">
    <property type="entry name" value="HTH_TETR_2"/>
    <property type="match status" value="1"/>
</dbReference>
<dbReference type="PANTHER" id="PTHR43479">
    <property type="entry name" value="ACREF/ENVCD OPERON REPRESSOR-RELATED"/>
    <property type="match status" value="1"/>
</dbReference>
<evidence type="ECO:0000313" key="5">
    <source>
        <dbReference type="Proteomes" id="UP000321533"/>
    </source>
</evidence>
<name>A0A5B8VB55_9BACT</name>
<dbReference type="InterPro" id="IPR009057">
    <property type="entry name" value="Homeodomain-like_sf"/>
</dbReference>
<dbReference type="Gene3D" id="1.10.357.10">
    <property type="entry name" value="Tetracycline Repressor, domain 2"/>
    <property type="match status" value="1"/>
</dbReference>
<dbReference type="InterPro" id="IPR050624">
    <property type="entry name" value="HTH-type_Tx_Regulator"/>
</dbReference>
<dbReference type="EMBL" id="CP042435">
    <property type="protein sequence ID" value="QEC68131.1"/>
    <property type="molecule type" value="Genomic_DNA"/>
</dbReference>
<reference evidence="4 5" key="1">
    <citation type="journal article" date="2016" name="Int. J. Syst. Evol. Microbiol.">
        <title>Panacibacter ginsenosidivorans gen. nov., sp. nov., with ginsenoside converting activity isolated from soil of a ginseng field.</title>
        <authorList>
            <person name="Siddiqi M.Z."/>
            <person name="Muhammad Shafi S."/>
            <person name="Choi K.D."/>
            <person name="Im W.T."/>
        </authorList>
    </citation>
    <scope>NUCLEOTIDE SEQUENCE [LARGE SCALE GENOMIC DNA]</scope>
    <source>
        <strain evidence="4 5">Gsoil1550</strain>
    </source>
</reference>
<keyword evidence="5" id="KW-1185">Reference proteome</keyword>
<evidence type="ECO:0000259" key="3">
    <source>
        <dbReference type="PROSITE" id="PS50977"/>
    </source>
</evidence>
<proteinExistence type="predicted"/>
<dbReference type="AlphaFoldDB" id="A0A5B8VB55"/>
<dbReference type="OrthoDB" id="881297at2"/>
<dbReference type="GO" id="GO:0003677">
    <property type="term" value="F:DNA binding"/>
    <property type="evidence" value="ECO:0007669"/>
    <property type="project" value="UniProtKB-UniRule"/>
</dbReference>